<dbReference type="EMBL" id="KV442064">
    <property type="protein sequence ID" value="OAQ26679.1"/>
    <property type="molecule type" value="Genomic_DNA"/>
</dbReference>
<sequence length="156" mass="16738">MKFIAILASAVALLAVTSQATAFNWTNCAPPTAQVPDATFKMDGEWACVGQKVCGTLTGTFAKPIIQNSKLVITVKYLGRVTNIFQRDFCTVLAEKGYNCPIPAGPKTIHACVDYNGEVVNVYGDTTVQVNNGDNGIIFCQTSRVMNQNCTANPNP</sequence>
<feature type="signal peptide" evidence="1">
    <location>
        <begin position="1"/>
        <end position="22"/>
    </location>
</feature>
<reference evidence="3 4" key="1">
    <citation type="submission" date="2016-05" db="EMBL/GenBank/DDBJ databases">
        <title>Genome sequencing reveals origins of a unique bacterial endosymbiosis in the earliest lineages of terrestrial Fungi.</title>
        <authorList>
            <consortium name="DOE Joint Genome Institute"/>
            <person name="Uehling J."/>
            <person name="Gryganskyi A."/>
            <person name="Hameed K."/>
            <person name="Tschaplinski T."/>
            <person name="Misztal P."/>
            <person name="Wu S."/>
            <person name="Desiro A."/>
            <person name="Vande Pol N."/>
            <person name="Du Z.-Y."/>
            <person name="Zienkiewicz A."/>
            <person name="Zienkiewicz K."/>
            <person name="Morin E."/>
            <person name="Tisserant E."/>
            <person name="Splivallo R."/>
            <person name="Hainaut M."/>
            <person name="Henrissat B."/>
            <person name="Ohm R."/>
            <person name="Kuo A."/>
            <person name="Yan J."/>
            <person name="Lipzen A."/>
            <person name="Nolan M."/>
            <person name="Labutti K."/>
            <person name="Barry K."/>
            <person name="Goldstein A."/>
            <person name="Labbe J."/>
            <person name="Schadt C."/>
            <person name="Tuskan G."/>
            <person name="Grigoriev I."/>
            <person name="Martin F."/>
            <person name="Vilgalys R."/>
            <person name="Bonito G."/>
        </authorList>
    </citation>
    <scope>NUCLEOTIDE SEQUENCE [LARGE SCALE GENOMIC DNA]</scope>
    <source>
        <strain evidence="3 4">AG-77</strain>
    </source>
</reference>
<dbReference type="InterPro" id="IPR003172">
    <property type="entry name" value="ML_dom"/>
</dbReference>
<dbReference type="AlphaFoldDB" id="A0A197JQS1"/>
<evidence type="ECO:0000259" key="2">
    <source>
        <dbReference type="Pfam" id="PF02221"/>
    </source>
</evidence>
<dbReference type="OrthoDB" id="2421324at2759"/>
<keyword evidence="4" id="KW-1185">Reference proteome</keyword>
<feature type="chain" id="PRO_5008276179" description="MD-2-related lipid-recognition domain-containing protein" evidence="1">
    <location>
        <begin position="23"/>
        <end position="156"/>
    </location>
</feature>
<name>A0A197JQS1_9FUNG</name>
<evidence type="ECO:0000256" key="1">
    <source>
        <dbReference type="SAM" id="SignalP"/>
    </source>
</evidence>
<organism evidence="3 4">
    <name type="scientific">Linnemannia elongata AG-77</name>
    <dbReference type="NCBI Taxonomy" id="1314771"/>
    <lineage>
        <taxon>Eukaryota</taxon>
        <taxon>Fungi</taxon>
        <taxon>Fungi incertae sedis</taxon>
        <taxon>Mucoromycota</taxon>
        <taxon>Mortierellomycotina</taxon>
        <taxon>Mortierellomycetes</taxon>
        <taxon>Mortierellales</taxon>
        <taxon>Mortierellaceae</taxon>
        <taxon>Linnemannia</taxon>
    </lineage>
</organism>
<accession>A0A197JQS1</accession>
<gene>
    <name evidence="3" type="ORF">K457DRAFT_128025</name>
</gene>
<feature type="domain" description="MD-2-related lipid-recognition" evidence="2">
    <location>
        <begin position="23"/>
        <end position="142"/>
    </location>
</feature>
<dbReference type="Proteomes" id="UP000078512">
    <property type="component" value="Unassembled WGS sequence"/>
</dbReference>
<proteinExistence type="predicted"/>
<protein>
    <recommendedName>
        <fullName evidence="2">MD-2-related lipid-recognition domain-containing protein</fullName>
    </recommendedName>
</protein>
<keyword evidence="1" id="KW-0732">Signal</keyword>
<dbReference type="Pfam" id="PF02221">
    <property type="entry name" value="E1_DerP2_DerF2"/>
    <property type="match status" value="1"/>
</dbReference>
<evidence type="ECO:0000313" key="3">
    <source>
        <dbReference type="EMBL" id="OAQ26679.1"/>
    </source>
</evidence>
<evidence type="ECO:0000313" key="4">
    <source>
        <dbReference type="Proteomes" id="UP000078512"/>
    </source>
</evidence>